<keyword evidence="2" id="KW-1185">Reference proteome</keyword>
<sequence length="154" mass="17041">MAEVWLGLQRRGAGALQRGARRRAALWFRLAWALALTFRRDDPRRAAGLALLARADRQEARAARRLARALALWPGVMARLEAGPAPQTARSSAFHLRMEVRHRAACEAMARREVMDLGRRMEQAMRSGAPVPPPMGSGPLAEACHALRAAQRHP</sequence>
<protein>
    <submittedName>
        <fullName evidence="1">Uncharacterized protein</fullName>
    </submittedName>
</protein>
<gene>
    <name evidence="1" type="ORF">XINFAN_03840</name>
</gene>
<evidence type="ECO:0000313" key="1">
    <source>
        <dbReference type="EMBL" id="VDC33448.1"/>
    </source>
</evidence>
<dbReference type="AlphaFoldDB" id="A0A3P5XFB5"/>
<accession>A0A3P5XFB5</accession>
<dbReference type="RefSeq" id="WP_124088521.1">
    <property type="nucleotide sequence ID" value="NZ_UXAW01000118.1"/>
</dbReference>
<reference evidence="1 2" key="1">
    <citation type="submission" date="2018-11" db="EMBL/GenBank/DDBJ databases">
        <authorList>
            <person name="Criscuolo A."/>
        </authorList>
    </citation>
    <scope>NUCLEOTIDE SEQUENCE [LARGE SCALE GENOMIC DNA]</scope>
    <source>
        <strain evidence="1">ACIP111625</strain>
    </source>
</reference>
<evidence type="ECO:0000313" key="2">
    <source>
        <dbReference type="Proteomes" id="UP000277498"/>
    </source>
</evidence>
<dbReference type="EMBL" id="UXAW01000118">
    <property type="protein sequence ID" value="VDC33448.1"/>
    <property type="molecule type" value="Genomic_DNA"/>
</dbReference>
<dbReference type="Proteomes" id="UP000277498">
    <property type="component" value="Unassembled WGS sequence"/>
</dbReference>
<proteinExistence type="predicted"/>
<organism evidence="1 2">
    <name type="scientific">Pseudogemmobacter humi</name>
    <dbReference type="NCBI Taxonomy" id="2483812"/>
    <lineage>
        <taxon>Bacteria</taxon>
        <taxon>Pseudomonadati</taxon>
        <taxon>Pseudomonadota</taxon>
        <taxon>Alphaproteobacteria</taxon>
        <taxon>Rhodobacterales</taxon>
        <taxon>Paracoccaceae</taxon>
        <taxon>Pseudogemmobacter</taxon>
    </lineage>
</organism>
<name>A0A3P5XFB5_9RHOB</name>